<dbReference type="InterPro" id="IPR002885">
    <property type="entry name" value="PPR_rpt"/>
</dbReference>
<evidence type="ECO:0000259" key="4">
    <source>
        <dbReference type="Pfam" id="PF14432"/>
    </source>
</evidence>
<keyword evidence="1" id="KW-0677">Repeat</keyword>
<dbReference type="Pfam" id="PF20431">
    <property type="entry name" value="E_motif"/>
    <property type="match status" value="1"/>
</dbReference>
<dbReference type="EMBL" id="LR743600">
    <property type="protein sequence ID" value="CAA2630366.1"/>
    <property type="molecule type" value="Genomic_DNA"/>
</dbReference>
<dbReference type="InterPro" id="IPR011990">
    <property type="entry name" value="TPR-like_helical_dom_sf"/>
</dbReference>
<gene>
    <name evidence="5" type="ORF">SI7747_13016012</name>
</gene>
<dbReference type="Proteomes" id="UP001189122">
    <property type="component" value="Unassembled WGS sequence"/>
</dbReference>
<dbReference type="PANTHER" id="PTHR47926">
    <property type="entry name" value="PENTATRICOPEPTIDE REPEAT-CONTAINING PROTEIN"/>
    <property type="match status" value="1"/>
</dbReference>
<dbReference type="InterPro" id="IPR046960">
    <property type="entry name" value="PPR_At4g14850-like_plant"/>
</dbReference>
<dbReference type="PANTHER" id="PTHR47926:SF400">
    <property type="entry name" value="PENTACOTRIPEPTIDE-REPEAT REGION OF PRORP DOMAIN-CONTAINING PROTEIN"/>
    <property type="match status" value="1"/>
</dbReference>
<dbReference type="NCBIfam" id="TIGR00756">
    <property type="entry name" value="PPR"/>
    <property type="match status" value="4"/>
</dbReference>
<feature type="domain" description="DYW" evidence="4">
    <location>
        <begin position="519"/>
        <end position="612"/>
    </location>
</feature>
<evidence type="ECO:0000313" key="5">
    <source>
        <dbReference type="EMBL" id="CAA2630366.1"/>
    </source>
</evidence>
<evidence type="ECO:0000256" key="3">
    <source>
        <dbReference type="SAM" id="MobiDB-lite"/>
    </source>
</evidence>
<keyword evidence="6" id="KW-1185">Reference proteome</keyword>
<dbReference type="FunFam" id="1.25.40.10:FF:000184">
    <property type="entry name" value="Pentatricopeptide repeat-containing protein, chloroplastic"/>
    <property type="match status" value="1"/>
</dbReference>
<dbReference type="GO" id="GO:0003723">
    <property type="term" value="F:RNA binding"/>
    <property type="evidence" value="ECO:0007669"/>
    <property type="project" value="InterPro"/>
</dbReference>
<evidence type="ECO:0000256" key="1">
    <source>
        <dbReference type="ARBA" id="ARBA00022737"/>
    </source>
</evidence>
<dbReference type="FunFam" id="1.25.40.10:FF:000344">
    <property type="entry name" value="Pentatricopeptide repeat-containing protein"/>
    <property type="match status" value="1"/>
</dbReference>
<dbReference type="GO" id="GO:0009451">
    <property type="term" value="P:RNA modification"/>
    <property type="evidence" value="ECO:0007669"/>
    <property type="project" value="InterPro"/>
</dbReference>
<name>A0A7I8JHH0_SPIIN</name>
<dbReference type="Pfam" id="PF01535">
    <property type="entry name" value="PPR"/>
    <property type="match status" value="7"/>
</dbReference>
<protein>
    <recommendedName>
        <fullName evidence="4">DYW domain-containing protein</fullName>
    </recommendedName>
</protein>
<organism evidence="5">
    <name type="scientific">Spirodela intermedia</name>
    <name type="common">Intermediate duckweed</name>
    <dbReference type="NCBI Taxonomy" id="51605"/>
    <lineage>
        <taxon>Eukaryota</taxon>
        <taxon>Viridiplantae</taxon>
        <taxon>Streptophyta</taxon>
        <taxon>Embryophyta</taxon>
        <taxon>Tracheophyta</taxon>
        <taxon>Spermatophyta</taxon>
        <taxon>Magnoliopsida</taxon>
        <taxon>Liliopsida</taxon>
        <taxon>Araceae</taxon>
        <taxon>Lemnoideae</taxon>
        <taxon>Spirodela</taxon>
    </lineage>
</organism>
<dbReference type="InterPro" id="IPR032867">
    <property type="entry name" value="DYW_dom"/>
</dbReference>
<proteinExistence type="predicted"/>
<reference evidence="5 6" key="1">
    <citation type="submission" date="2019-12" db="EMBL/GenBank/DDBJ databases">
        <authorList>
            <person name="Scholz U."/>
            <person name="Mascher M."/>
            <person name="Fiebig A."/>
        </authorList>
    </citation>
    <scope>NUCLEOTIDE SEQUENCE</scope>
</reference>
<feature type="compositionally biased region" description="Polar residues" evidence="3">
    <location>
        <begin position="7"/>
        <end position="29"/>
    </location>
</feature>
<dbReference type="AlphaFoldDB" id="A0A7I8JHH0"/>
<evidence type="ECO:0000313" key="6">
    <source>
        <dbReference type="Proteomes" id="UP001189122"/>
    </source>
</evidence>
<feature type="region of interest" description="Disordered" evidence="3">
    <location>
        <begin position="1"/>
        <end position="41"/>
    </location>
</feature>
<sequence length="612" mass="66918">MVGGSVLPQTTRLLTPNNHGQGSEQWQHGQQGGHLPPPAPLQSRWRSLEEFRQAHAQFIKLGQDCDPRCASSLITSCALSEWGSMEYAVSIFRRAAAPTTYDVNTLVRGHVLAGDPLAAVLLYKEMEEEGGFQADNFTFTFLLKACSRLAAAGEGRQLHGQTHKLGFHGDGFVQNSLISLYGRCGEVALAGAVFERMGAQRNAASWSALMAALTRAGRWAECLALYGRMKSEGCRAEESALGSVLVAAAHLGALEIGRRAHGCLLRSAAGWSSVIVQTSLIDMYMKCGNSERGMRVFGAMEEKNLWTYSAVISGLALHGDGEGALRVFAGMLTEGLRPDGAVYVGVLTACARRGMLAEGRRCFEMMRREHGVAATKQHYACMVDLLARAGKVEEAHELVLEMPEEPHDVVWRCLLSACRVHGKAGLGELAARKLMEMATGNAGDYLLLSNMYARAGRWEEAAAVRTAMVDGGLPQAAGTSAVEAAGTLHSFVSQDRSHPQNRRIYEMLRQVEWQLRFEGYSPDTSQSAVVDGDEEEKRRLLAGHSQKLAIAFGLISTHHGSPIRIVRNLRMCGDCHTYSKLVSKVFDWELVVREPGRFHRFKEGTCSCGDYW</sequence>
<dbReference type="Pfam" id="PF14432">
    <property type="entry name" value="DYW_deaminase"/>
    <property type="match status" value="1"/>
</dbReference>
<dbReference type="EMBL" id="CACRZD030000013">
    <property type="protein sequence ID" value="CAA6669609.1"/>
    <property type="molecule type" value="Genomic_DNA"/>
</dbReference>
<feature type="repeat" description="PPR" evidence="2">
    <location>
        <begin position="304"/>
        <end position="338"/>
    </location>
</feature>
<dbReference type="GO" id="GO:0008270">
    <property type="term" value="F:zinc ion binding"/>
    <property type="evidence" value="ECO:0007669"/>
    <property type="project" value="InterPro"/>
</dbReference>
<accession>A0A7I8JHH0</accession>
<dbReference type="Gene3D" id="1.25.40.10">
    <property type="entry name" value="Tetratricopeptide repeat domain"/>
    <property type="match status" value="2"/>
</dbReference>
<dbReference type="PROSITE" id="PS51375">
    <property type="entry name" value="PPR"/>
    <property type="match status" value="2"/>
</dbReference>
<evidence type="ECO:0000256" key="2">
    <source>
        <dbReference type="PROSITE-ProRule" id="PRU00708"/>
    </source>
</evidence>
<feature type="repeat" description="PPR" evidence="2">
    <location>
        <begin position="202"/>
        <end position="236"/>
    </location>
</feature>
<dbReference type="InterPro" id="IPR046848">
    <property type="entry name" value="E_motif"/>
</dbReference>